<dbReference type="AlphaFoldDB" id="A0A0N1IQQ3"/>
<dbReference type="Proteomes" id="UP000053240">
    <property type="component" value="Unassembled WGS sequence"/>
</dbReference>
<feature type="region of interest" description="Disordered" evidence="1">
    <location>
        <begin position="14"/>
        <end position="91"/>
    </location>
</feature>
<feature type="compositionally biased region" description="Basic and acidic residues" evidence="1">
    <location>
        <begin position="55"/>
        <end position="71"/>
    </location>
</feature>
<dbReference type="STRING" id="76193.A0A0N1IQQ3"/>
<evidence type="ECO:0000313" key="3">
    <source>
        <dbReference type="Proteomes" id="UP000053240"/>
    </source>
</evidence>
<accession>A0A0N1IQQ3</accession>
<comment type="caution">
    <text evidence="2">The sequence shown here is derived from an EMBL/GenBank/DDBJ whole genome shotgun (WGS) entry which is preliminary data.</text>
</comment>
<dbReference type="InParanoid" id="A0A0N1IQQ3"/>
<dbReference type="EMBL" id="LADJ01020520">
    <property type="protein sequence ID" value="KPJ21087.1"/>
    <property type="molecule type" value="Genomic_DNA"/>
</dbReference>
<reference evidence="2 3" key="1">
    <citation type="journal article" date="2015" name="Nat. Commun.">
        <title>Outbred genome sequencing and CRISPR/Cas9 gene editing in butterflies.</title>
        <authorList>
            <person name="Li X."/>
            <person name="Fan D."/>
            <person name="Zhang W."/>
            <person name="Liu G."/>
            <person name="Zhang L."/>
            <person name="Zhao L."/>
            <person name="Fang X."/>
            <person name="Chen L."/>
            <person name="Dong Y."/>
            <person name="Chen Y."/>
            <person name="Ding Y."/>
            <person name="Zhao R."/>
            <person name="Feng M."/>
            <person name="Zhu Y."/>
            <person name="Feng Y."/>
            <person name="Jiang X."/>
            <person name="Zhu D."/>
            <person name="Xiang H."/>
            <person name="Feng X."/>
            <person name="Li S."/>
            <person name="Wang J."/>
            <person name="Zhang G."/>
            <person name="Kronforst M.R."/>
            <person name="Wang W."/>
        </authorList>
    </citation>
    <scope>NUCLEOTIDE SEQUENCE [LARGE SCALE GENOMIC DNA]</scope>
    <source>
        <strain evidence="2">Ya'a_city_454_Pm</strain>
        <tissue evidence="2">Whole body</tissue>
    </source>
</reference>
<feature type="compositionally biased region" description="Polar residues" evidence="1">
    <location>
        <begin position="23"/>
        <end position="35"/>
    </location>
</feature>
<protein>
    <submittedName>
        <fullName evidence="2">Uncharacterized protein</fullName>
    </submittedName>
</protein>
<evidence type="ECO:0000313" key="2">
    <source>
        <dbReference type="EMBL" id="KPJ21087.1"/>
    </source>
</evidence>
<feature type="compositionally biased region" description="Basic and acidic residues" evidence="1">
    <location>
        <begin position="38"/>
        <end position="47"/>
    </location>
</feature>
<proteinExistence type="predicted"/>
<keyword evidence="3" id="KW-1185">Reference proteome</keyword>
<name>A0A0N1IQQ3_PAPMA</name>
<evidence type="ECO:0000256" key="1">
    <source>
        <dbReference type="SAM" id="MobiDB-lite"/>
    </source>
</evidence>
<organism evidence="2 3">
    <name type="scientific">Papilio machaon</name>
    <name type="common">Old World swallowtail butterfly</name>
    <dbReference type="NCBI Taxonomy" id="76193"/>
    <lineage>
        <taxon>Eukaryota</taxon>
        <taxon>Metazoa</taxon>
        <taxon>Ecdysozoa</taxon>
        <taxon>Arthropoda</taxon>
        <taxon>Hexapoda</taxon>
        <taxon>Insecta</taxon>
        <taxon>Pterygota</taxon>
        <taxon>Neoptera</taxon>
        <taxon>Endopterygota</taxon>
        <taxon>Lepidoptera</taxon>
        <taxon>Glossata</taxon>
        <taxon>Ditrysia</taxon>
        <taxon>Papilionoidea</taxon>
        <taxon>Papilionidae</taxon>
        <taxon>Papilioninae</taxon>
        <taxon>Papilio</taxon>
    </lineage>
</organism>
<gene>
    <name evidence="2" type="ORF">RR48_00602</name>
</gene>
<sequence>MLVPLMLRRLHELRNKTQEDKQTNQNAVTPPNQTRHFARFDKKRNNDIKSNGPIVDKKGLINTEHREKDDGGGSEMLIDETPPQASKDPETPIKNYICKYKTDDGLLCK</sequence>